<evidence type="ECO:0000313" key="12">
    <source>
        <dbReference type="Proteomes" id="UP000070326"/>
    </source>
</evidence>
<dbReference type="UniPathway" id="UPA00077">
    <property type="reaction ID" value="UER00154"/>
</dbReference>
<evidence type="ECO:0000256" key="2">
    <source>
        <dbReference type="ARBA" id="ARBA00005051"/>
    </source>
</evidence>
<dbReference type="EMBL" id="LSQZ01000009">
    <property type="protein sequence ID" value="KXI14355.1"/>
    <property type="molecule type" value="Genomic_DNA"/>
</dbReference>
<dbReference type="EC" id="2.7.6.3" evidence="9"/>
<keyword evidence="9" id="KW-0456">Lyase</keyword>
<comment type="catalytic activity">
    <reaction evidence="1">
        <text>6-hydroxymethyl-7,8-dihydropterin + ATP = (7,8-dihydropterin-6-yl)methyl diphosphate + AMP + H(+)</text>
        <dbReference type="Rhea" id="RHEA:11412"/>
        <dbReference type="ChEBI" id="CHEBI:15378"/>
        <dbReference type="ChEBI" id="CHEBI:30616"/>
        <dbReference type="ChEBI" id="CHEBI:44841"/>
        <dbReference type="ChEBI" id="CHEBI:72950"/>
        <dbReference type="ChEBI" id="CHEBI:456215"/>
        <dbReference type="EC" id="2.7.6.3"/>
    </reaction>
</comment>
<dbReference type="CDD" id="cd00534">
    <property type="entry name" value="DHNA_DHNTPE"/>
    <property type="match status" value="1"/>
</dbReference>
<comment type="pathway">
    <text evidence="9">Cofactor biosynthesis; tetrahydrofolate biosynthesis; 2-amino-4-hydroxy-6-hydroxymethyl-7,8-dihydropteridine diphosphate from 7,8-dihydroneopterin triphosphate: step 3/4.</text>
</comment>
<comment type="function">
    <text evidence="9">Catalyzes the conversion of 7,8-dihydroneopterin to 6-hydroxymethyl-7,8-dihydropterin.</text>
</comment>
<sequence>MDTIKIYGIEFYAYHGVLDSEKELGQTFRIDCEFSLDSSVCNDDIDKTVNYGQVALDIKEFASQNRYDLLESLANKLARYLLQKYELMDDIKLVVHKPHAPIATKFDDVTMTVRRKRERAYLAIGSNLGDRKGNLDYVGKAIDSDPSIKLLAKSSYIETKPYGVLDQPDFLNGAIKVETIYTPKELLDFCKRTEKLAGRVATRRWGERVLDVDILMYGSDTVFTDDLIIPHPEMHIRDFVLRPLEEIEPHLIHPIKNKSIRELLKEVE</sequence>
<comment type="catalytic activity">
    <reaction evidence="9">
        <text>7,8-dihydroneopterin = 6-hydroxymethyl-7,8-dihydropterin + glycolaldehyde</text>
        <dbReference type="Rhea" id="RHEA:10540"/>
        <dbReference type="ChEBI" id="CHEBI:17001"/>
        <dbReference type="ChEBI" id="CHEBI:17071"/>
        <dbReference type="ChEBI" id="CHEBI:44841"/>
        <dbReference type="EC" id="4.1.2.25"/>
    </reaction>
</comment>
<evidence type="ECO:0000256" key="4">
    <source>
        <dbReference type="ARBA" id="ARBA00022679"/>
    </source>
</evidence>
<proteinExistence type="inferred from homology"/>
<comment type="similarity">
    <text evidence="3">In the N-terminal section; belongs to the DHNA family.</text>
</comment>
<dbReference type="AlphaFoldDB" id="A0A135YY83"/>
<evidence type="ECO:0000256" key="7">
    <source>
        <dbReference type="ARBA" id="ARBA00022840"/>
    </source>
</evidence>
<keyword evidence="5" id="KW-0547">Nucleotide-binding</keyword>
<comment type="caution">
    <text evidence="11">The sequence shown here is derived from an EMBL/GenBank/DDBJ whole genome shotgun (WGS) entry which is preliminary data.</text>
</comment>
<dbReference type="Pfam" id="PF02152">
    <property type="entry name" value="FolB"/>
    <property type="match status" value="1"/>
</dbReference>
<dbReference type="SUPFAM" id="SSF55083">
    <property type="entry name" value="6-hydroxymethyl-7,8-dihydropterin pyrophosphokinase, HPPK"/>
    <property type="match status" value="1"/>
</dbReference>
<keyword evidence="6 11" id="KW-0418">Kinase</keyword>
<dbReference type="EC" id="4.1.2.25" evidence="9"/>
<dbReference type="PANTHER" id="PTHR43071:SF1">
    <property type="entry name" value="2-AMINO-4-HYDROXY-6-HYDROXYMETHYLDIHYDROPTERIDINE PYROPHOSPHOKINASE"/>
    <property type="match status" value="1"/>
</dbReference>
<dbReference type="PANTHER" id="PTHR43071">
    <property type="entry name" value="2-AMINO-4-HYDROXY-6-HYDROXYMETHYLDIHYDROPTERIDINE PYROPHOSPHOKINASE"/>
    <property type="match status" value="1"/>
</dbReference>
<dbReference type="Gene3D" id="3.30.1130.10">
    <property type="match status" value="1"/>
</dbReference>
<dbReference type="SUPFAM" id="SSF55620">
    <property type="entry name" value="Tetrahydrobiopterin biosynthesis enzymes-like"/>
    <property type="match status" value="1"/>
</dbReference>
<dbReference type="GO" id="GO:0004150">
    <property type="term" value="F:dihydroneopterin aldolase activity"/>
    <property type="evidence" value="ECO:0007669"/>
    <property type="project" value="UniProtKB-UniRule"/>
</dbReference>
<keyword evidence="7" id="KW-0067">ATP-binding</keyword>
<dbReference type="eggNOG" id="COG0801">
    <property type="taxonomic scope" value="Bacteria"/>
</dbReference>
<evidence type="ECO:0000256" key="6">
    <source>
        <dbReference type="ARBA" id="ARBA00022777"/>
    </source>
</evidence>
<dbReference type="GO" id="GO:0016301">
    <property type="term" value="F:kinase activity"/>
    <property type="evidence" value="ECO:0007669"/>
    <property type="project" value="UniProtKB-KW"/>
</dbReference>
<dbReference type="NCBIfam" id="TIGR00525">
    <property type="entry name" value="folB"/>
    <property type="match status" value="1"/>
</dbReference>
<dbReference type="CDD" id="cd00483">
    <property type="entry name" value="HPPK"/>
    <property type="match status" value="1"/>
</dbReference>
<dbReference type="NCBIfam" id="TIGR00526">
    <property type="entry name" value="folB_dom"/>
    <property type="match status" value="1"/>
</dbReference>
<dbReference type="GO" id="GO:0003848">
    <property type="term" value="F:2-amino-4-hydroxy-6-hydroxymethyldihydropteridine diphosphokinase activity"/>
    <property type="evidence" value="ECO:0007669"/>
    <property type="project" value="UniProtKB-EC"/>
</dbReference>
<dbReference type="PATRIC" id="fig|1261.5.peg.261"/>
<organism evidence="11 12">
    <name type="scientific">Peptostreptococcus anaerobius</name>
    <dbReference type="NCBI Taxonomy" id="1261"/>
    <lineage>
        <taxon>Bacteria</taxon>
        <taxon>Bacillati</taxon>
        <taxon>Bacillota</taxon>
        <taxon>Clostridia</taxon>
        <taxon>Peptostreptococcales</taxon>
        <taxon>Peptostreptococcaceae</taxon>
        <taxon>Peptostreptococcus</taxon>
    </lineage>
</organism>
<evidence type="ECO:0000256" key="1">
    <source>
        <dbReference type="ARBA" id="ARBA00000198"/>
    </source>
</evidence>
<dbReference type="RefSeq" id="WP_021935269.1">
    <property type="nucleotide sequence ID" value="NZ_CAXUJS010000010.1"/>
</dbReference>
<dbReference type="GO" id="GO:0046654">
    <property type="term" value="P:tetrahydrofolate biosynthetic process"/>
    <property type="evidence" value="ECO:0007669"/>
    <property type="project" value="UniProtKB-UniRule"/>
</dbReference>
<evidence type="ECO:0000256" key="3">
    <source>
        <dbReference type="ARBA" id="ARBA00009640"/>
    </source>
</evidence>
<evidence type="ECO:0000259" key="10">
    <source>
        <dbReference type="PROSITE" id="PS00794"/>
    </source>
</evidence>
<dbReference type="Gene3D" id="3.30.70.560">
    <property type="entry name" value="7,8-Dihydro-6-hydroxymethylpterin-pyrophosphokinase HPPK"/>
    <property type="match status" value="1"/>
</dbReference>
<feature type="domain" description="7,8-dihydro-6-hydroxymethylpterin-pyrophosphokinase" evidence="10">
    <location>
        <begin position="204"/>
        <end position="215"/>
    </location>
</feature>
<dbReference type="SMART" id="SM00905">
    <property type="entry name" value="FolB"/>
    <property type="match status" value="1"/>
</dbReference>
<dbReference type="PROSITE" id="PS00794">
    <property type="entry name" value="HPPK"/>
    <property type="match status" value="1"/>
</dbReference>
<dbReference type="NCBIfam" id="TIGR01498">
    <property type="entry name" value="folK"/>
    <property type="match status" value="1"/>
</dbReference>
<dbReference type="STRING" id="1261.HMPREF3195_00255"/>
<gene>
    <name evidence="11" type="ORF">HMPREF3195_00255</name>
</gene>
<reference evidence="11 12" key="1">
    <citation type="submission" date="2016-02" db="EMBL/GenBank/DDBJ databases">
        <authorList>
            <person name="Wen L."/>
            <person name="He K."/>
            <person name="Yang H."/>
        </authorList>
    </citation>
    <scope>NUCLEOTIDE SEQUENCE [LARGE SCALE GENOMIC DNA]</scope>
    <source>
        <strain evidence="11 12">MJR8628A</strain>
    </source>
</reference>
<protein>
    <recommendedName>
        <fullName evidence="9">Bifunctional folate synthesis protein</fullName>
    </recommendedName>
    <domain>
        <recommendedName>
            <fullName evidence="9">Dihydroneopterin aldolase</fullName>
            <shortName evidence="9">DHNA</shortName>
            <ecNumber evidence="9">4.1.2.25</ecNumber>
        </recommendedName>
        <alternativeName>
            <fullName evidence="9">7,8-dihydroneopterin aldolase</fullName>
        </alternativeName>
    </domain>
    <domain>
        <recommendedName>
            <fullName evidence="9">2-amino-4-hydroxy-6-hydroxymethyldihydropteridine pyrophosphokinase</fullName>
            <ecNumber evidence="9">2.7.6.3</ecNumber>
        </recommendedName>
        <alternativeName>
            <fullName evidence="9">6-hydroxymethyl-7,8-dihydropterin pyrophosphokinase</fullName>
            <shortName evidence="9">PPPK</shortName>
        </alternativeName>
        <alternativeName>
            <fullName evidence="9">7,8-dihydro-6-hydroxymethylpterin pyrophosphokinase</fullName>
            <shortName evidence="9">HPPK</shortName>
        </alternativeName>
    </domain>
</protein>
<dbReference type="InterPro" id="IPR006157">
    <property type="entry name" value="FolB_dom"/>
</dbReference>
<dbReference type="eggNOG" id="COG1539">
    <property type="taxonomic scope" value="Bacteria"/>
</dbReference>
<comment type="pathway">
    <text evidence="2">Cofactor biosynthesis; tetrahydrofolate biosynthesis; 2-amino-4-hydroxy-6-hydroxymethyl-7,8-dihydropteridine diphosphate from 7,8-dihydroneopterin triphosphate: step 4/4.</text>
</comment>
<dbReference type="GO" id="GO:0005524">
    <property type="term" value="F:ATP binding"/>
    <property type="evidence" value="ECO:0007669"/>
    <property type="project" value="UniProtKB-KW"/>
</dbReference>
<evidence type="ECO:0000256" key="9">
    <source>
        <dbReference type="RuleBase" id="RU362079"/>
    </source>
</evidence>
<dbReference type="Proteomes" id="UP000070326">
    <property type="component" value="Unassembled WGS sequence"/>
</dbReference>
<comment type="similarity">
    <text evidence="9">Belongs to the DHNA family.</text>
</comment>
<keyword evidence="4" id="KW-0808">Transferase</keyword>
<evidence type="ECO:0000256" key="5">
    <source>
        <dbReference type="ARBA" id="ARBA00022741"/>
    </source>
</evidence>
<evidence type="ECO:0000313" key="11">
    <source>
        <dbReference type="EMBL" id="KXI14355.1"/>
    </source>
</evidence>
<dbReference type="InterPro" id="IPR043133">
    <property type="entry name" value="GTP-CH-I_C/QueF"/>
</dbReference>
<dbReference type="GO" id="GO:0046656">
    <property type="term" value="P:folic acid biosynthetic process"/>
    <property type="evidence" value="ECO:0007669"/>
    <property type="project" value="UniProtKB-UniRule"/>
</dbReference>
<keyword evidence="8 9" id="KW-0289">Folate biosynthesis</keyword>
<dbReference type="InterPro" id="IPR035907">
    <property type="entry name" value="Hppk_sf"/>
</dbReference>
<name>A0A135YY83_9FIRM</name>
<dbReference type="Pfam" id="PF01288">
    <property type="entry name" value="HPPK"/>
    <property type="match status" value="1"/>
</dbReference>
<evidence type="ECO:0000256" key="8">
    <source>
        <dbReference type="ARBA" id="ARBA00022909"/>
    </source>
</evidence>
<accession>A0A135YY83</accession>
<dbReference type="InterPro" id="IPR000550">
    <property type="entry name" value="Hppk"/>
</dbReference>
<dbReference type="InterPro" id="IPR006156">
    <property type="entry name" value="Dihydroneopterin_aldolase"/>
</dbReference>